<gene>
    <name evidence="2" type="ORF">Sjap_026665</name>
</gene>
<accession>A0AAP0DXY7</accession>
<proteinExistence type="predicted"/>
<feature type="region of interest" description="Disordered" evidence="1">
    <location>
        <begin position="48"/>
        <end position="80"/>
    </location>
</feature>
<dbReference type="Proteomes" id="UP001417504">
    <property type="component" value="Unassembled WGS sequence"/>
</dbReference>
<comment type="caution">
    <text evidence="2">The sequence shown here is derived from an EMBL/GenBank/DDBJ whole genome shotgun (WGS) entry which is preliminary data.</text>
</comment>
<dbReference type="EMBL" id="JBBNAE010000018">
    <property type="protein sequence ID" value="KAK9081378.1"/>
    <property type="molecule type" value="Genomic_DNA"/>
</dbReference>
<name>A0AAP0DXY7_9MAGN</name>
<dbReference type="AlphaFoldDB" id="A0AAP0DXY7"/>
<protein>
    <submittedName>
        <fullName evidence="2">Uncharacterized protein</fullName>
    </submittedName>
</protein>
<evidence type="ECO:0000256" key="1">
    <source>
        <dbReference type="SAM" id="MobiDB-lite"/>
    </source>
</evidence>
<organism evidence="2 3">
    <name type="scientific">Stephania japonica</name>
    <dbReference type="NCBI Taxonomy" id="461633"/>
    <lineage>
        <taxon>Eukaryota</taxon>
        <taxon>Viridiplantae</taxon>
        <taxon>Streptophyta</taxon>
        <taxon>Embryophyta</taxon>
        <taxon>Tracheophyta</taxon>
        <taxon>Spermatophyta</taxon>
        <taxon>Magnoliopsida</taxon>
        <taxon>Ranunculales</taxon>
        <taxon>Menispermaceae</taxon>
        <taxon>Menispermoideae</taxon>
        <taxon>Cissampelideae</taxon>
        <taxon>Stephania</taxon>
    </lineage>
</organism>
<sequence length="80" mass="9110">MDCGGFIKHSPLFERVHLRKEVAPTYSFETAQLAKSSFALFEKLSKKRDRKDQLPSKGKQTLPVLRGKPPGFHGKLKTLR</sequence>
<evidence type="ECO:0000313" key="2">
    <source>
        <dbReference type="EMBL" id="KAK9081378.1"/>
    </source>
</evidence>
<keyword evidence="3" id="KW-1185">Reference proteome</keyword>
<evidence type="ECO:0000313" key="3">
    <source>
        <dbReference type="Proteomes" id="UP001417504"/>
    </source>
</evidence>
<reference evidence="2 3" key="1">
    <citation type="submission" date="2024-01" db="EMBL/GenBank/DDBJ databases">
        <title>Genome assemblies of Stephania.</title>
        <authorList>
            <person name="Yang L."/>
        </authorList>
    </citation>
    <scope>NUCLEOTIDE SEQUENCE [LARGE SCALE GENOMIC DNA]</scope>
    <source>
        <strain evidence="2">QJT</strain>
        <tissue evidence="2">Leaf</tissue>
    </source>
</reference>